<feature type="compositionally biased region" description="Basic and acidic residues" evidence="1">
    <location>
        <begin position="352"/>
        <end position="371"/>
    </location>
</feature>
<feature type="compositionally biased region" description="Acidic residues" evidence="1">
    <location>
        <begin position="633"/>
        <end position="647"/>
    </location>
</feature>
<feature type="compositionally biased region" description="Low complexity" evidence="1">
    <location>
        <begin position="372"/>
        <end position="381"/>
    </location>
</feature>
<dbReference type="Gene3D" id="3.30.160.60">
    <property type="entry name" value="Classic Zinc Finger"/>
    <property type="match status" value="1"/>
</dbReference>
<evidence type="ECO:0000256" key="1">
    <source>
        <dbReference type="SAM" id="MobiDB-lite"/>
    </source>
</evidence>
<feature type="compositionally biased region" description="Acidic residues" evidence="1">
    <location>
        <begin position="451"/>
        <end position="464"/>
    </location>
</feature>
<organism evidence="2 3">
    <name type="scientific">Brassica carinata</name>
    <name type="common">Ethiopian mustard</name>
    <name type="synonym">Abyssinian cabbage</name>
    <dbReference type="NCBI Taxonomy" id="52824"/>
    <lineage>
        <taxon>Eukaryota</taxon>
        <taxon>Viridiplantae</taxon>
        <taxon>Streptophyta</taxon>
        <taxon>Embryophyta</taxon>
        <taxon>Tracheophyta</taxon>
        <taxon>Spermatophyta</taxon>
        <taxon>Magnoliopsida</taxon>
        <taxon>eudicotyledons</taxon>
        <taxon>Gunneridae</taxon>
        <taxon>Pentapetalae</taxon>
        <taxon>rosids</taxon>
        <taxon>malvids</taxon>
        <taxon>Brassicales</taxon>
        <taxon>Brassicaceae</taxon>
        <taxon>Brassiceae</taxon>
        <taxon>Brassica</taxon>
    </lineage>
</organism>
<dbReference type="EMBL" id="JAAMPC010000005">
    <property type="protein sequence ID" value="KAG2310693.1"/>
    <property type="molecule type" value="Genomic_DNA"/>
</dbReference>
<feature type="region of interest" description="Disordered" evidence="1">
    <location>
        <begin position="352"/>
        <end position="426"/>
    </location>
</feature>
<evidence type="ECO:0000313" key="2">
    <source>
        <dbReference type="EMBL" id="KAG2310693.1"/>
    </source>
</evidence>
<feature type="compositionally biased region" description="Basic and acidic residues" evidence="1">
    <location>
        <begin position="539"/>
        <end position="553"/>
    </location>
</feature>
<dbReference type="AlphaFoldDB" id="A0A8X7VGD4"/>
<dbReference type="PANTHER" id="PTHR35767">
    <property type="entry name" value="HAPLESS PROTEIN"/>
    <property type="match status" value="1"/>
</dbReference>
<dbReference type="Proteomes" id="UP000886595">
    <property type="component" value="Unassembled WGS sequence"/>
</dbReference>
<evidence type="ECO:0000313" key="3">
    <source>
        <dbReference type="Proteomes" id="UP000886595"/>
    </source>
</evidence>
<evidence type="ECO:0008006" key="4">
    <source>
        <dbReference type="Google" id="ProtNLM"/>
    </source>
</evidence>
<feature type="region of interest" description="Disordered" evidence="1">
    <location>
        <begin position="536"/>
        <end position="650"/>
    </location>
</feature>
<feature type="region of interest" description="Disordered" evidence="1">
    <location>
        <begin position="1"/>
        <end position="22"/>
    </location>
</feature>
<protein>
    <recommendedName>
        <fullName evidence="4">Hapless 8</fullName>
    </recommendedName>
</protein>
<keyword evidence="3" id="KW-1185">Reference proteome</keyword>
<feature type="compositionally biased region" description="Basic and acidic residues" evidence="1">
    <location>
        <begin position="400"/>
        <end position="413"/>
    </location>
</feature>
<dbReference type="PANTHER" id="PTHR35767:SF1">
    <property type="entry name" value="HAPLESS PROTEIN"/>
    <property type="match status" value="1"/>
</dbReference>
<reference evidence="2 3" key="1">
    <citation type="submission" date="2020-02" db="EMBL/GenBank/DDBJ databases">
        <authorList>
            <person name="Ma Q."/>
            <person name="Huang Y."/>
            <person name="Song X."/>
            <person name="Pei D."/>
        </authorList>
    </citation>
    <scope>NUCLEOTIDE SEQUENCE [LARGE SCALE GENOMIC DNA]</scope>
    <source>
        <strain evidence="2">Sxm20200214</strain>
        <tissue evidence="2">Leaf</tissue>
    </source>
</reference>
<feature type="compositionally biased region" description="Low complexity" evidence="1">
    <location>
        <begin position="13"/>
        <end position="22"/>
    </location>
</feature>
<feature type="region of interest" description="Disordered" evidence="1">
    <location>
        <begin position="966"/>
        <end position="995"/>
    </location>
</feature>
<gene>
    <name evidence="2" type="ORF">Bca52824_022250</name>
</gene>
<feature type="region of interest" description="Disordered" evidence="1">
    <location>
        <begin position="206"/>
        <end position="252"/>
    </location>
</feature>
<dbReference type="OrthoDB" id="1106095at2759"/>
<name>A0A8X7VGD4_BRACI</name>
<feature type="region of interest" description="Disordered" evidence="1">
    <location>
        <begin position="443"/>
        <end position="466"/>
    </location>
</feature>
<comment type="caution">
    <text evidence="2">The sequence shown here is derived from an EMBL/GenBank/DDBJ whole genome shotgun (WGS) entry which is preliminary data.</text>
</comment>
<proteinExistence type="predicted"/>
<feature type="compositionally biased region" description="Low complexity" evidence="1">
    <location>
        <begin position="974"/>
        <end position="983"/>
    </location>
</feature>
<feature type="compositionally biased region" description="Basic and acidic residues" evidence="1">
    <location>
        <begin position="596"/>
        <end position="608"/>
    </location>
</feature>
<accession>A0A8X7VGD4</accession>
<feature type="compositionally biased region" description="Basic residues" evidence="1">
    <location>
        <begin position="386"/>
        <end position="396"/>
    </location>
</feature>
<sequence>MFLSTENPPRDPLSPSSSSSNLLRLTTTSSDELGQSHLSNFSIRDYAYSNRKNNIKNSWPFSTKSFHLLSTHGVTDPLPPFQKFVTTAGASSSSGKQIVSHVHHQTIAETSKGVCSLIKNGVFTSTSKSKVEIVVAATSNNKSNKKCGRGGGMVKSKEDGSGVLVTTASESKTCPICKAFSSASNTTLNAHIDQCLSVDSAVPPFSSKPNKPKVTSVDSAVPPVSNKPNKARVTSVDSAVKPVSSKQSKPRVNQCMSVDSAVQPVSSKPSKPRGKPQMKIKTLVDIYATAKECTLEDLDKRNGTQWASVLSCTNRVAADKSDVSKKRKASPVGVGPVYIDAKGQKLRILTEYSEKKSSTTPLREQHEDGSSGKKSVSQSSKENSKSSRKRRCKLTNHKANASEKVLENQREGSSKGPRRIYNQRMLAKRGVVSKKITEKGHKFYALRDQPSDDDDDDDDEDSWSGEDRLVLSGTDLSAAGSSPLNKQKLRSQVYKNNKTMFESKRAHMSRSSRVHIEEKSLAGAYLNTVHSKTSLASIQEDKYPPGKNTDDASPRATSMRNLSPPFVSNGWRRLSPPMELKRARFDLSEEEDEEENGKWESEMTQEREQSDDDYVSGDNGVTIRRLSPSFSAYDDDEEETSEEEDEDYTKRANVLDKTETLPSNEIIPSERAMYYSEGMVYGQTACDEDVRFGSEGRGKGSLFVEVDNIPIPGPPGSFLPSPRGMGYDENLGNSSVVTSQFQSSMDQLDRNSSESPVSAVSNFPAGRLNFPTELPSSLDIPSSYSTTPVSFCVPSHHGTIPEAEPMTVDKETPSRFRNNGLEPCCCQRKERISEGITLNHEASHLLQRRAASSSSVAMKLTKSPTRLDPNHPFEQSPYIIQQESDLHSELLSKRANMSGAVVPPSPSNSVLRLMGKDLMVMNQGEADNKEVASRACLKPTPQFHHPQPCAGTGLYFNTGLYLRNSFESSHEQPQRPVSQQQTQALPFRNSFDNVR</sequence>